<reference evidence="2" key="1">
    <citation type="submission" date="2020-11" db="EMBL/GenBank/DDBJ databases">
        <authorList>
            <person name="Tran Van P."/>
        </authorList>
    </citation>
    <scope>NUCLEOTIDE SEQUENCE</scope>
</reference>
<dbReference type="Gene3D" id="1.10.2080.10">
    <property type="entry name" value="Insect odorant-binding protein A10/Ejaculatory bulb-specific protein 3"/>
    <property type="match status" value="1"/>
</dbReference>
<dbReference type="PANTHER" id="PTHR11257:SF13">
    <property type="entry name" value="GEO07322P1"/>
    <property type="match status" value="1"/>
</dbReference>
<proteinExistence type="predicted"/>
<evidence type="ECO:0000256" key="1">
    <source>
        <dbReference type="SAM" id="SignalP"/>
    </source>
</evidence>
<protein>
    <submittedName>
        <fullName evidence="2">Uncharacterized protein</fullName>
    </submittedName>
</protein>
<dbReference type="EMBL" id="OC023706">
    <property type="protein sequence ID" value="CAD7269343.1"/>
    <property type="molecule type" value="Genomic_DNA"/>
</dbReference>
<organism evidence="2">
    <name type="scientific">Timema shepardi</name>
    <name type="common">Walking stick</name>
    <dbReference type="NCBI Taxonomy" id="629360"/>
    <lineage>
        <taxon>Eukaryota</taxon>
        <taxon>Metazoa</taxon>
        <taxon>Ecdysozoa</taxon>
        <taxon>Arthropoda</taxon>
        <taxon>Hexapoda</taxon>
        <taxon>Insecta</taxon>
        <taxon>Pterygota</taxon>
        <taxon>Neoptera</taxon>
        <taxon>Polyneoptera</taxon>
        <taxon>Phasmatodea</taxon>
        <taxon>Timematodea</taxon>
        <taxon>Timematoidea</taxon>
        <taxon>Timematidae</taxon>
        <taxon>Timema</taxon>
    </lineage>
</organism>
<keyword evidence="1" id="KW-0732">Signal</keyword>
<dbReference type="Pfam" id="PF03392">
    <property type="entry name" value="OS-D"/>
    <property type="match status" value="1"/>
</dbReference>
<sequence>MRPTLVAAVCLLSILASIPALPLPSETKYSNRYDRLDIDAILSNQRTLNSYIKCLLDQGSCTAEGRTLKEHITEAMETSCEKCTDTQKKLMRKATRFLIENRPEDWKNIQEYYDKEGKFEGFIEEFVNSDD</sequence>
<dbReference type="InterPro" id="IPR005055">
    <property type="entry name" value="A10/PebIII"/>
</dbReference>
<gene>
    <name evidence="2" type="ORF">TSIB3V08_LOCUS13343</name>
</gene>
<dbReference type="PANTHER" id="PTHR11257">
    <property type="entry name" value="CHEMOSENSORY PROTEIN-RELATED"/>
    <property type="match status" value="1"/>
</dbReference>
<evidence type="ECO:0000313" key="2">
    <source>
        <dbReference type="EMBL" id="CAD7269343.1"/>
    </source>
</evidence>
<dbReference type="SUPFAM" id="SSF100910">
    <property type="entry name" value="Chemosensory protein Csp2"/>
    <property type="match status" value="1"/>
</dbReference>
<feature type="signal peptide" evidence="1">
    <location>
        <begin position="1"/>
        <end position="20"/>
    </location>
</feature>
<accession>A0A7R9G6S4</accession>
<name>A0A7R9G6S4_TIMSH</name>
<dbReference type="AlphaFoldDB" id="A0A7R9G6S4"/>
<dbReference type="InterPro" id="IPR036682">
    <property type="entry name" value="OS_D_A10/PebIII_sf"/>
</dbReference>
<feature type="chain" id="PRO_5031538100" evidence="1">
    <location>
        <begin position="21"/>
        <end position="131"/>
    </location>
</feature>